<name>A0A0G4G672_9ALVE</name>
<gene>
    <name evidence="2" type="ORF">Cvel_20470</name>
</gene>
<accession>A0A0G4G672</accession>
<evidence type="ECO:0000256" key="1">
    <source>
        <dbReference type="SAM" id="MobiDB-lite"/>
    </source>
</evidence>
<evidence type="ECO:0000313" key="2">
    <source>
        <dbReference type="EMBL" id="CEM24047.1"/>
    </source>
</evidence>
<feature type="region of interest" description="Disordered" evidence="1">
    <location>
        <begin position="41"/>
        <end position="65"/>
    </location>
</feature>
<reference evidence="2" key="1">
    <citation type="submission" date="2014-11" db="EMBL/GenBank/DDBJ databases">
        <authorList>
            <person name="Otto D Thomas"/>
            <person name="Naeem Raeece"/>
        </authorList>
    </citation>
    <scope>NUCLEOTIDE SEQUENCE</scope>
</reference>
<dbReference type="EMBL" id="CDMZ01000925">
    <property type="protein sequence ID" value="CEM24047.1"/>
    <property type="molecule type" value="Genomic_DNA"/>
</dbReference>
<dbReference type="VEuPathDB" id="CryptoDB:Cvel_20470"/>
<feature type="region of interest" description="Disordered" evidence="1">
    <location>
        <begin position="99"/>
        <end position="137"/>
    </location>
</feature>
<feature type="region of interest" description="Disordered" evidence="1">
    <location>
        <begin position="158"/>
        <end position="178"/>
    </location>
</feature>
<protein>
    <submittedName>
        <fullName evidence="2">Uncharacterized protein</fullName>
    </submittedName>
</protein>
<organism evidence="2">
    <name type="scientific">Chromera velia CCMP2878</name>
    <dbReference type="NCBI Taxonomy" id="1169474"/>
    <lineage>
        <taxon>Eukaryota</taxon>
        <taxon>Sar</taxon>
        <taxon>Alveolata</taxon>
        <taxon>Colpodellida</taxon>
        <taxon>Chromeraceae</taxon>
        <taxon>Chromera</taxon>
    </lineage>
</organism>
<sequence length="323" mass="33548">MGKKCNQSTSYCRVWAEDGVEGSSGGEGILWGGWGWGVALPDLPPAPAPATEEADPFQTASLTPAVEGTDPSEIAQIAPAADGHPSETVLLALSADPSETAPLAPAADGHPSETASLALSADPSETAPLAPAADGHPSETALLAPAAEPSETALLAPTAEPSSELFQEEPPSPEGEAELRKSFGRLSLQTPLQQAVPHSAAATVAAAATGPLGLPPPSALPFSESALLSSALPSSALQVQMQIEVLIYTGEDTSLKRSPPNMTYGEFKEKCNKPDWALASGERLCLTWRHERRGQVFWSLMDHDALLSSGGPSHDAKWEIKKS</sequence>
<proteinExistence type="predicted"/>
<dbReference type="AlphaFoldDB" id="A0A0G4G672"/>